<feature type="domain" description="CBM2" evidence="2">
    <location>
        <begin position="33"/>
        <end position="143"/>
    </location>
</feature>
<organism evidence="3 4">
    <name type="scientific">Mycobacterium lentiflavum</name>
    <dbReference type="NCBI Taxonomy" id="141349"/>
    <lineage>
        <taxon>Bacteria</taxon>
        <taxon>Bacillati</taxon>
        <taxon>Actinomycetota</taxon>
        <taxon>Actinomycetes</taxon>
        <taxon>Mycobacteriales</taxon>
        <taxon>Mycobacteriaceae</taxon>
        <taxon>Mycobacterium</taxon>
        <taxon>Mycobacterium simiae complex</taxon>
    </lineage>
</organism>
<sequence>MAGLVRDVKRCRTALHVAVSVSVAAVLALATTPVAHAAAAMATLQVEHTWQTGFIAHFSVTNPNMAPMADWRIDFDMPVGQSVLHAWNSTVTQSGTHFVVTPANWDREIAPGGTATGGFRGALSGTYTPPSNCVVNEQYPCTVG</sequence>
<name>A0ABY3V4D1_MYCLN</name>
<keyword evidence="1" id="KW-0732">Signal</keyword>
<dbReference type="SUPFAM" id="SSF49384">
    <property type="entry name" value="Carbohydrate-binding domain"/>
    <property type="match status" value="1"/>
</dbReference>
<keyword evidence="4" id="KW-1185">Reference proteome</keyword>
<dbReference type="RefSeq" id="WP_239722839.1">
    <property type="nucleotide sequence ID" value="NZ_CP092423.2"/>
</dbReference>
<feature type="signal peptide" evidence="1">
    <location>
        <begin position="1"/>
        <end position="37"/>
    </location>
</feature>
<dbReference type="InterPro" id="IPR001919">
    <property type="entry name" value="CBD2"/>
</dbReference>
<evidence type="ECO:0000313" key="4">
    <source>
        <dbReference type="Proteomes" id="UP001055171"/>
    </source>
</evidence>
<dbReference type="InterPro" id="IPR008965">
    <property type="entry name" value="CBM2/CBM3_carb-bd_dom_sf"/>
</dbReference>
<accession>A0ABY3V4D1</accession>
<reference evidence="3" key="1">
    <citation type="submission" date="2022-08" db="EMBL/GenBank/DDBJ databases">
        <title>Complete genome sequence of 14 non-tuberculosis mycobacteria type-strains.</title>
        <authorList>
            <person name="Igarashi Y."/>
            <person name="Osugi A."/>
            <person name="Mitarai S."/>
        </authorList>
    </citation>
    <scope>NUCLEOTIDE SEQUENCE</scope>
    <source>
        <strain evidence="3">ATCC 51985</strain>
    </source>
</reference>
<evidence type="ECO:0000259" key="2">
    <source>
        <dbReference type="PROSITE" id="PS51173"/>
    </source>
</evidence>
<dbReference type="InterPro" id="IPR012291">
    <property type="entry name" value="CBM2_carb-bd_dom_sf"/>
</dbReference>
<dbReference type="Proteomes" id="UP001055171">
    <property type="component" value="Chromosome"/>
</dbReference>
<dbReference type="Gene3D" id="2.60.40.290">
    <property type="match status" value="1"/>
</dbReference>
<evidence type="ECO:0000313" key="3">
    <source>
        <dbReference type="EMBL" id="ULP44404.1"/>
    </source>
</evidence>
<dbReference type="SMART" id="SM00637">
    <property type="entry name" value="CBD_II"/>
    <property type="match status" value="1"/>
</dbReference>
<gene>
    <name evidence="3" type="ORF">MJO58_10995</name>
</gene>
<proteinExistence type="predicted"/>
<dbReference type="PROSITE" id="PS51173">
    <property type="entry name" value="CBM2"/>
    <property type="match status" value="1"/>
</dbReference>
<evidence type="ECO:0000256" key="1">
    <source>
        <dbReference type="SAM" id="SignalP"/>
    </source>
</evidence>
<feature type="chain" id="PRO_5046918446" evidence="1">
    <location>
        <begin position="38"/>
        <end position="144"/>
    </location>
</feature>
<protein>
    <submittedName>
        <fullName evidence="3">Cellulose-binding domain-containing protein</fullName>
    </submittedName>
</protein>
<dbReference type="EMBL" id="CP092423">
    <property type="protein sequence ID" value="ULP44404.1"/>
    <property type="molecule type" value="Genomic_DNA"/>
</dbReference>
<dbReference type="Pfam" id="PF00553">
    <property type="entry name" value="CBM_2"/>
    <property type="match status" value="1"/>
</dbReference>